<dbReference type="EMBL" id="JAXCGZ010021177">
    <property type="protein sequence ID" value="KAK7057014.1"/>
    <property type="molecule type" value="Genomic_DNA"/>
</dbReference>
<gene>
    <name evidence="2" type="ORF">SK128_004788</name>
</gene>
<feature type="region of interest" description="Disordered" evidence="1">
    <location>
        <begin position="95"/>
        <end position="116"/>
    </location>
</feature>
<accession>A0AAN8WKB3</accession>
<keyword evidence="3" id="KW-1185">Reference proteome</keyword>
<name>A0AAN8WKB3_HALRR</name>
<dbReference type="Proteomes" id="UP001381693">
    <property type="component" value="Unassembled WGS sequence"/>
</dbReference>
<comment type="caution">
    <text evidence="2">The sequence shown here is derived from an EMBL/GenBank/DDBJ whole genome shotgun (WGS) entry which is preliminary data.</text>
</comment>
<organism evidence="2 3">
    <name type="scientific">Halocaridina rubra</name>
    <name type="common">Hawaiian red shrimp</name>
    <dbReference type="NCBI Taxonomy" id="373956"/>
    <lineage>
        <taxon>Eukaryota</taxon>
        <taxon>Metazoa</taxon>
        <taxon>Ecdysozoa</taxon>
        <taxon>Arthropoda</taxon>
        <taxon>Crustacea</taxon>
        <taxon>Multicrustacea</taxon>
        <taxon>Malacostraca</taxon>
        <taxon>Eumalacostraca</taxon>
        <taxon>Eucarida</taxon>
        <taxon>Decapoda</taxon>
        <taxon>Pleocyemata</taxon>
        <taxon>Caridea</taxon>
        <taxon>Atyoidea</taxon>
        <taxon>Atyidae</taxon>
        <taxon>Halocaridina</taxon>
    </lineage>
</organism>
<evidence type="ECO:0000256" key="1">
    <source>
        <dbReference type="SAM" id="MobiDB-lite"/>
    </source>
</evidence>
<protein>
    <submittedName>
        <fullName evidence="2">Uncharacterized protein</fullName>
    </submittedName>
</protein>
<feature type="compositionally biased region" description="Acidic residues" evidence="1">
    <location>
        <begin position="102"/>
        <end position="116"/>
    </location>
</feature>
<evidence type="ECO:0000313" key="3">
    <source>
        <dbReference type="Proteomes" id="UP001381693"/>
    </source>
</evidence>
<evidence type="ECO:0000313" key="2">
    <source>
        <dbReference type="EMBL" id="KAK7057014.1"/>
    </source>
</evidence>
<proteinExistence type="predicted"/>
<dbReference type="AlphaFoldDB" id="A0AAN8WKB3"/>
<reference evidence="2 3" key="1">
    <citation type="submission" date="2023-11" db="EMBL/GenBank/DDBJ databases">
        <title>Halocaridina rubra genome assembly.</title>
        <authorList>
            <person name="Smith C."/>
        </authorList>
    </citation>
    <scope>NUCLEOTIDE SEQUENCE [LARGE SCALE GENOMIC DNA]</scope>
    <source>
        <strain evidence="2">EP-1</strain>
        <tissue evidence="2">Whole</tissue>
    </source>
</reference>
<sequence length="116" mass="12988">MIKSGTRNKRMTGKRKTRRLVEDGTTKLPSLWQNFISEDVNKVYLIRYLTKELLSRASKLPADKELVVAGGNIDPKIVVSSRRGDLAHLQKLCISENPTAGETEDGQSDDESDDEL</sequence>